<gene>
    <name evidence="2" type="ORF">ARTHRO_41344</name>
</gene>
<evidence type="ECO:0000256" key="1">
    <source>
        <dbReference type="SAM" id="Phobius"/>
    </source>
</evidence>
<sequence>MSPLSLIPLAIACISVWVSLSHHGHWFDELPRLLAAVIATISSMWFFVIIPWPVKLSLILLTLIVGNFLLKKQLGLR</sequence>
<keyword evidence="1" id="KW-0472">Membrane</keyword>
<feature type="transmembrane region" description="Helical" evidence="1">
    <location>
        <begin position="45"/>
        <end position="70"/>
    </location>
</feature>
<keyword evidence="3" id="KW-1185">Reference proteome</keyword>
<dbReference type="AlphaFoldDB" id="A0A9P1KJX4"/>
<accession>A0A9P1KJX4</accession>
<keyword evidence="1" id="KW-1133">Transmembrane helix</keyword>
<proteinExistence type="predicted"/>
<dbReference type="EMBL" id="FO818640">
    <property type="protein sequence ID" value="CDM96935.1"/>
    <property type="molecule type" value="Genomic_DNA"/>
</dbReference>
<name>A0A9P1KJX4_9CYAN</name>
<evidence type="ECO:0000313" key="3">
    <source>
        <dbReference type="Proteomes" id="UP000032946"/>
    </source>
</evidence>
<protein>
    <submittedName>
        <fullName evidence="2">Uncharacterized protein</fullName>
    </submittedName>
</protein>
<keyword evidence="1" id="KW-0812">Transmembrane</keyword>
<dbReference type="Proteomes" id="UP000032946">
    <property type="component" value="Chromosome"/>
</dbReference>
<reference evidence="2 3" key="1">
    <citation type="submission" date="2014-02" db="EMBL/GenBank/DDBJ databases">
        <authorList>
            <person name="Genoscope - CEA"/>
        </authorList>
    </citation>
    <scope>NUCLEOTIDE SEQUENCE [LARGE SCALE GENOMIC DNA]</scope>
    <source>
        <strain evidence="2 3">PCC 8005</strain>
    </source>
</reference>
<organism evidence="2 3">
    <name type="scientific">Limnospira indica PCC 8005</name>
    <dbReference type="NCBI Taxonomy" id="376219"/>
    <lineage>
        <taxon>Bacteria</taxon>
        <taxon>Bacillati</taxon>
        <taxon>Cyanobacteriota</taxon>
        <taxon>Cyanophyceae</taxon>
        <taxon>Oscillatoriophycideae</taxon>
        <taxon>Oscillatoriales</taxon>
        <taxon>Sirenicapillariaceae</taxon>
        <taxon>Limnospira</taxon>
    </lineage>
</organism>
<dbReference type="RefSeq" id="WP_006624052.1">
    <property type="nucleotide sequence ID" value="NZ_FO818640.1"/>
</dbReference>
<evidence type="ECO:0000313" key="2">
    <source>
        <dbReference type="EMBL" id="CDM96935.1"/>
    </source>
</evidence>